<keyword evidence="2" id="KW-0560">Oxidoreductase</keyword>
<keyword evidence="5" id="KW-1185">Reference proteome</keyword>
<dbReference type="InterPro" id="IPR011032">
    <property type="entry name" value="GroES-like_sf"/>
</dbReference>
<dbReference type="CDD" id="cd08249">
    <property type="entry name" value="enoyl_reductase_like"/>
    <property type="match status" value="1"/>
</dbReference>
<dbReference type="KEGG" id="cfj:CFIO01_10640"/>
<dbReference type="Pfam" id="PF08240">
    <property type="entry name" value="ADH_N"/>
    <property type="match status" value="1"/>
</dbReference>
<feature type="domain" description="Enoyl reductase (ER)" evidence="3">
    <location>
        <begin position="9"/>
        <end position="341"/>
    </location>
</feature>
<comment type="similarity">
    <text evidence="1">Belongs to the zinc-containing alcohol dehydrogenase family.</text>
</comment>
<dbReference type="Proteomes" id="UP000020467">
    <property type="component" value="Unassembled WGS sequence"/>
</dbReference>
<reference evidence="4 5" key="1">
    <citation type="submission" date="2014-02" db="EMBL/GenBank/DDBJ databases">
        <title>The genome sequence of Colletotrichum fioriniae PJ7.</title>
        <authorList>
            <person name="Baroncelli R."/>
            <person name="Thon M.R."/>
        </authorList>
    </citation>
    <scope>NUCLEOTIDE SEQUENCE [LARGE SCALE GENOMIC DNA]</scope>
    <source>
        <strain evidence="4 5">PJ7</strain>
    </source>
</reference>
<dbReference type="InterPro" id="IPR020843">
    <property type="entry name" value="ER"/>
</dbReference>
<evidence type="ECO:0000313" key="4">
    <source>
        <dbReference type="EMBL" id="EXF84643.1"/>
    </source>
</evidence>
<accession>A0A010SII6</accession>
<dbReference type="eggNOG" id="KOG1198">
    <property type="taxonomic scope" value="Eukaryota"/>
</dbReference>
<organism evidence="4 5">
    <name type="scientific">Colletotrichum fioriniae PJ7</name>
    <dbReference type="NCBI Taxonomy" id="1445577"/>
    <lineage>
        <taxon>Eukaryota</taxon>
        <taxon>Fungi</taxon>
        <taxon>Dikarya</taxon>
        <taxon>Ascomycota</taxon>
        <taxon>Pezizomycotina</taxon>
        <taxon>Sordariomycetes</taxon>
        <taxon>Hypocreomycetidae</taxon>
        <taxon>Glomerellales</taxon>
        <taxon>Glomerellaceae</taxon>
        <taxon>Colletotrichum</taxon>
        <taxon>Colletotrichum acutatum species complex</taxon>
    </lineage>
</organism>
<gene>
    <name evidence="4" type="ORF">CFIO01_10640</name>
</gene>
<evidence type="ECO:0000259" key="3">
    <source>
        <dbReference type="SMART" id="SM00829"/>
    </source>
</evidence>
<name>A0A010SII6_9PEZI</name>
<dbReference type="HOGENOM" id="CLU_026673_16_0_1"/>
<sequence length="348" mass="37541">MKEAIVNADLSVEIKDSPIPEPGPGELLIKVIVSGTNPKDWKLPFWFQAASNSGDDVAGTIEKVGAEVYEFAKGDRVAGFHIMRTANGSFAEYAIVPAYTAFHLPASVSYEEAATVPLAAYTAATALFHSLEIPSPWDRKRETKAPVVIYGASTAIGAFGIKLAKKAGVHPLIAIGSKNSAFVTPLLEEAKGDVFLDYTQFDSQDKLAEKLREVIKATGQRSFRVFDTVSEKGSYQMLSKAIAGPPEEGTGFKPRITTVLPGKDFSDVDPSVEVVVTSVGFVHEEEGHGRLFGLIWARVFAEALRTGWMKAHPYEVVKGLEGVKTALDGLKEGTVRAKKMVIRVADGN</sequence>
<dbReference type="PANTHER" id="PTHR45348">
    <property type="entry name" value="HYPOTHETICAL OXIDOREDUCTASE (EUROFUNG)"/>
    <property type="match status" value="1"/>
</dbReference>
<evidence type="ECO:0000256" key="1">
    <source>
        <dbReference type="ARBA" id="ARBA00008072"/>
    </source>
</evidence>
<dbReference type="OrthoDB" id="3233595at2759"/>
<dbReference type="PANTHER" id="PTHR45348:SF5">
    <property type="entry name" value="OXIDOREDUCTASE, PUTATIVE (AFU_ORTHOLOGUE AFUA_8G01420)-RELATED"/>
    <property type="match status" value="1"/>
</dbReference>
<dbReference type="SUPFAM" id="SSF50129">
    <property type="entry name" value="GroES-like"/>
    <property type="match status" value="1"/>
</dbReference>
<dbReference type="EMBL" id="JARH01000157">
    <property type="protein sequence ID" value="EXF84643.1"/>
    <property type="molecule type" value="Genomic_DNA"/>
</dbReference>
<comment type="caution">
    <text evidence="4">The sequence shown here is derived from an EMBL/GenBank/DDBJ whole genome shotgun (WGS) entry which is preliminary data.</text>
</comment>
<dbReference type="InterPro" id="IPR047122">
    <property type="entry name" value="Trans-enoyl_RdTase-like"/>
</dbReference>
<dbReference type="GO" id="GO:0016651">
    <property type="term" value="F:oxidoreductase activity, acting on NAD(P)H"/>
    <property type="evidence" value="ECO:0007669"/>
    <property type="project" value="InterPro"/>
</dbReference>
<dbReference type="SUPFAM" id="SSF51735">
    <property type="entry name" value="NAD(P)-binding Rossmann-fold domains"/>
    <property type="match status" value="1"/>
</dbReference>
<dbReference type="AlphaFoldDB" id="A0A010SII6"/>
<dbReference type="InterPro" id="IPR013154">
    <property type="entry name" value="ADH-like_N"/>
</dbReference>
<dbReference type="InterPro" id="IPR036291">
    <property type="entry name" value="NAD(P)-bd_dom_sf"/>
</dbReference>
<dbReference type="Gene3D" id="3.40.50.720">
    <property type="entry name" value="NAD(P)-binding Rossmann-like Domain"/>
    <property type="match status" value="1"/>
</dbReference>
<dbReference type="Gene3D" id="3.90.180.10">
    <property type="entry name" value="Medium-chain alcohol dehydrogenases, catalytic domain"/>
    <property type="match status" value="1"/>
</dbReference>
<proteinExistence type="inferred from homology"/>
<evidence type="ECO:0000313" key="5">
    <source>
        <dbReference type="Proteomes" id="UP000020467"/>
    </source>
</evidence>
<evidence type="ECO:0000256" key="2">
    <source>
        <dbReference type="ARBA" id="ARBA00023002"/>
    </source>
</evidence>
<protein>
    <submittedName>
        <fullName evidence="4">Alcohol dehydrogenase GroES-like domain-containing protein</fullName>
    </submittedName>
</protein>
<dbReference type="SMART" id="SM00829">
    <property type="entry name" value="PKS_ER"/>
    <property type="match status" value="1"/>
</dbReference>